<dbReference type="GO" id="GO:0061630">
    <property type="term" value="F:ubiquitin protein ligase activity"/>
    <property type="evidence" value="ECO:0007669"/>
    <property type="project" value="UniProtKB-UniRule"/>
</dbReference>
<keyword evidence="6 8" id="KW-0863">Zinc-finger</keyword>
<dbReference type="SUPFAM" id="SSF57850">
    <property type="entry name" value="RING/U-box"/>
    <property type="match status" value="1"/>
</dbReference>
<feature type="non-terminal residue" evidence="13">
    <location>
        <position position="227"/>
    </location>
</feature>
<evidence type="ECO:0000256" key="1">
    <source>
        <dbReference type="ARBA" id="ARBA00000900"/>
    </source>
</evidence>
<evidence type="ECO:0000259" key="10">
    <source>
        <dbReference type="Pfam" id="PF13923"/>
    </source>
</evidence>
<feature type="domain" description="Deltex C-terminal" evidence="11">
    <location>
        <begin position="115"/>
        <end position="225"/>
    </location>
</feature>
<evidence type="ECO:0000256" key="6">
    <source>
        <dbReference type="ARBA" id="ARBA00022771"/>
    </source>
</evidence>
<keyword evidence="4 8" id="KW-0808">Transferase</keyword>
<dbReference type="OrthoDB" id="527344at2759"/>
<dbReference type="CDD" id="cd09633">
    <property type="entry name" value="Deltex_C"/>
    <property type="match status" value="1"/>
</dbReference>
<feature type="non-terminal residue" evidence="13">
    <location>
        <position position="1"/>
    </location>
</feature>
<dbReference type="GO" id="GO:0007219">
    <property type="term" value="P:Notch signaling pathway"/>
    <property type="evidence" value="ECO:0007669"/>
    <property type="project" value="InterPro"/>
</dbReference>
<organism evidence="12 13">
    <name type="scientific">Actinia tenebrosa</name>
    <name type="common">Australian red waratah sea anemone</name>
    <dbReference type="NCBI Taxonomy" id="6105"/>
    <lineage>
        <taxon>Eukaryota</taxon>
        <taxon>Metazoa</taxon>
        <taxon>Cnidaria</taxon>
        <taxon>Anthozoa</taxon>
        <taxon>Hexacorallia</taxon>
        <taxon>Actiniaria</taxon>
        <taxon>Actiniidae</taxon>
        <taxon>Actinia</taxon>
    </lineage>
</organism>
<dbReference type="Gene3D" id="3.30.390.130">
    <property type="match status" value="1"/>
</dbReference>
<dbReference type="InterPro" id="IPR013083">
    <property type="entry name" value="Znf_RING/FYVE/PHD"/>
</dbReference>
<name>A0A6P8HJI7_ACTTE</name>
<dbReference type="InterPro" id="IPR001841">
    <property type="entry name" value="Znf_RING"/>
</dbReference>
<evidence type="ECO:0000256" key="8">
    <source>
        <dbReference type="RuleBase" id="RU367105"/>
    </source>
</evidence>
<evidence type="ECO:0000259" key="11">
    <source>
        <dbReference type="Pfam" id="PF18102"/>
    </source>
</evidence>
<dbReference type="Proteomes" id="UP000515163">
    <property type="component" value="Unplaced"/>
</dbReference>
<reference evidence="13" key="1">
    <citation type="submission" date="2025-08" db="UniProtKB">
        <authorList>
            <consortium name="RefSeq"/>
        </authorList>
    </citation>
    <scope>IDENTIFICATION</scope>
    <source>
        <tissue evidence="13">Tentacle</tissue>
    </source>
</reference>
<evidence type="ECO:0000313" key="12">
    <source>
        <dbReference type="Proteomes" id="UP000515163"/>
    </source>
</evidence>
<dbReference type="InterPro" id="IPR017907">
    <property type="entry name" value="Znf_RING_CS"/>
</dbReference>
<comment type="catalytic activity">
    <reaction evidence="1 8">
        <text>S-ubiquitinyl-[E2 ubiquitin-conjugating enzyme]-L-cysteine + [acceptor protein]-L-lysine = [E2 ubiquitin-conjugating enzyme]-L-cysteine + N(6)-ubiquitinyl-[acceptor protein]-L-lysine.</text>
        <dbReference type="EC" id="2.3.2.27"/>
    </reaction>
</comment>
<feature type="region of interest" description="Disordered" evidence="9">
    <location>
        <begin position="148"/>
        <end position="170"/>
    </location>
</feature>
<evidence type="ECO:0000256" key="5">
    <source>
        <dbReference type="ARBA" id="ARBA00022723"/>
    </source>
</evidence>
<dbReference type="EC" id="2.3.2.27" evidence="8"/>
<dbReference type="UniPathway" id="UPA00143"/>
<sequence>AERVSQKESLELDGSKLTITLKEIPKEISKDPNKLHVTGISEKTNKDGFESFMEVVSGVEVESFFFGSNYNAMVAFKEPPVLPKCKHKFCKKCIDLAFQHRKACPTCGMTYGVHTGNMPQGTMHHSLEPYLRLPGYERYGTVRIDYNFPSGKQGPEHPNPGQRYSGTSRTAYLPDCSEGREVLDLLQKAFNARLTFTIGRSVTTGVFNVVTWNDIHHKTNPYGGANG</sequence>
<evidence type="ECO:0000313" key="13">
    <source>
        <dbReference type="RefSeq" id="XP_031556544.1"/>
    </source>
</evidence>
<dbReference type="Gene3D" id="3.30.40.10">
    <property type="entry name" value="Zinc/RING finger domain, C3HC4 (zinc finger)"/>
    <property type="match status" value="1"/>
</dbReference>
<comment type="subcellular location">
    <subcellularLocation>
        <location evidence="8">Cytoplasm</location>
    </subcellularLocation>
</comment>
<comment type="pathway">
    <text evidence="2 8">Protein modification; protein ubiquitination.</text>
</comment>
<evidence type="ECO:0000256" key="2">
    <source>
        <dbReference type="ARBA" id="ARBA00004906"/>
    </source>
</evidence>
<evidence type="ECO:0000256" key="4">
    <source>
        <dbReference type="ARBA" id="ARBA00022679"/>
    </source>
</evidence>
<feature type="domain" description="RING-type" evidence="10">
    <location>
        <begin position="76"/>
        <end position="107"/>
    </location>
</feature>
<dbReference type="GO" id="GO:0005737">
    <property type="term" value="C:cytoplasm"/>
    <property type="evidence" value="ECO:0007669"/>
    <property type="project" value="UniProtKB-SubCell"/>
</dbReference>
<proteinExistence type="inferred from homology"/>
<keyword evidence="12" id="KW-1185">Reference proteome</keyword>
<dbReference type="InterPro" id="IPR039396">
    <property type="entry name" value="Deltex_C"/>
</dbReference>
<evidence type="ECO:0000256" key="9">
    <source>
        <dbReference type="SAM" id="MobiDB-lite"/>
    </source>
</evidence>
<dbReference type="GO" id="GO:0008270">
    <property type="term" value="F:zinc ion binding"/>
    <property type="evidence" value="ECO:0007669"/>
    <property type="project" value="UniProtKB-KW"/>
</dbReference>
<dbReference type="GeneID" id="116293281"/>
<accession>A0A6P8HJI7</accession>
<keyword evidence="8" id="KW-0963">Cytoplasm</keyword>
<dbReference type="PANTHER" id="PTHR12622">
    <property type="entry name" value="DELTEX-RELATED"/>
    <property type="match status" value="1"/>
</dbReference>
<dbReference type="RefSeq" id="XP_031556544.1">
    <property type="nucleotide sequence ID" value="XM_031700684.1"/>
</dbReference>
<comment type="similarity">
    <text evidence="3 8">Belongs to the Deltex family.</text>
</comment>
<dbReference type="InterPro" id="IPR039399">
    <property type="entry name" value="Deltex_C_sf"/>
</dbReference>
<dbReference type="AlphaFoldDB" id="A0A6P8HJI7"/>
<evidence type="ECO:0000256" key="3">
    <source>
        <dbReference type="ARBA" id="ARBA00009413"/>
    </source>
</evidence>
<keyword evidence="7 8" id="KW-0862">Zinc</keyword>
<dbReference type="GO" id="GO:0016567">
    <property type="term" value="P:protein ubiquitination"/>
    <property type="evidence" value="ECO:0007669"/>
    <property type="project" value="UniProtKB-UniRule"/>
</dbReference>
<dbReference type="InterPro" id="IPR039398">
    <property type="entry name" value="Deltex_fam"/>
</dbReference>
<protein>
    <recommendedName>
        <fullName evidence="8">E3 ubiquitin-protein ligase</fullName>
        <ecNumber evidence="8">2.3.2.27</ecNumber>
    </recommendedName>
</protein>
<dbReference type="InParanoid" id="A0A6P8HJI7"/>
<keyword evidence="5 8" id="KW-0479">Metal-binding</keyword>
<dbReference type="Pfam" id="PF18102">
    <property type="entry name" value="DTC"/>
    <property type="match status" value="1"/>
</dbReference>
<dbReference type="KEGG" id="aten:116293281"/>
<dbReference type="Pfam" id="PF13923">
    <property type="entry name" value="zf-C3HC4_2"/>
    <property type="match status" value="1"/>
</dbReference>
<dbReference type="PROSITE" id="PS00518">
    <property type="entry name" value="ZF_RING_1"/>
    <property type="match status" value="1"/>
</dbReference>
<evidence type="ECO:0000256" key="7">
    <source>
        <dbReference type="ARBA" id="ARBA00022833"/>
    </source>
</evidence>
<gene>
    <name evidence="13" type="primary">LOC116293281</name>
</gene>